<sequence length="37" mass="4250">KLFPGVDTPLKDKGPEDIDFVVVRENTKDFIQDQVVF</sequence>
<reference evidence="1" key="1">
    <citation type="journal article" date="2014" name="Front. Microbiol.">
        <title>High frequency of phylogenetically diverse reductive dehalogenase-homologous genes in deep subseafloor sedimentary metagenomes.</title>
        <authorList>
            <person name="Kawai M."/>
            <person name="Futagami T."/>
            <person name="Toyoda A."/>
            <person name="Takaki Y."/>
            <person name="Nishi S."/>
            <person name="Hori S."/>
            <person name="Arai W."/>
            <person name="Tsubouchi T."/>
            <person name="Morono Y."/>
            <person name="Uchiyama I."/>
            <person name="Ito T."/>
            <person name="Fujiyama A."/>
            <person name="Inagaki F."/>
            <person name="Takami H."/>
        </authorList>
    </citation>
    <scope>NUCLEOTIDE SEQUENCE</scope>
    <source>
        <strain evidence="1">Expedition CK06-06</strain>
    </source>
</reference>
<protein>
    <submittedName>
        <fullName evidence="1">Uncharacterized protein</fullName>
    </submittedName>
</protein>
<comment type="caution">
    <text evidence="1">The sequence shown here is derived from an EMBL/GenBank/DDBJ whole genome shotgun (WGS) entry which is preliminary data.</text>
</comment>
<dbReference type="SUPFAM" id="SSF53659">
    <property type="entry name" value="Isocitrate/Isopropylmalate dehydrogenase-like"/>
    <property type="match status" value="1"/>
</dbReference>
<dbReference type="Gene3D" id="3.40.718.10">
    <property type="entry name" value="Isopropylmalate Dehydrogenase"/>
    <property type="match status" value="1"/>
</dbReference>
<organism evidence="1">
    <name type="scientific">marine sediment metagenome</name>
    <dbReference type="NCBI Taxonomy" id="412755"/>
    <lineage>
        <taxon>unclassified sequences</taxon>
        <taxon>metagenomes</taxon>
        <taxon>ecological metagenomes</taxon>
    </lineage>
</organism>
<dbReference type="EMBL" id="BARW01019497">
    <property type="protein sequence ID" value="GAI95987.1"/>
    <property type="molecule type" value="Genomic_DNA"/>
</dbReference>
<feature type="non-terminal residue" evidence="1">
    <location>
        <position position="1"/>
    </location>
</feature>
<name>X1SSG7_9ZZZZ</name>
<accession>X1SSG7</accession>
<dbReference type="AlphaFoldDB" id="X1SSG7"/>
<proteinExistence type="predicted"/>
<evidence type="ECO:0000313" key="1">
    <source>
        <dbReference type="EMBL" id="GAI95987.1"/>
    </source>
</evidence>
<gene>
    <name evidence="1" type="ORF">S12H4_33127</name>
</gene>